<dbReference type="AlphaFoldDB" id="A0A2P2QWK5"/>
<name>A0A2P2QWK5_RHIMU</name>
<proteinExistence type="predicted"/>
<evidence type="ECO:0000313" key="1">
    <source>
        <dbReference type="EMBL" id="MBX71392.1"/>
    </source>
</evidence>
<dbReference type="EMBL" id="GGEC01090908">
    <property type="protein sequence ID" value="MBX71392.1"/>
    <property type="molecule type" value="Transcribed_RNA"/>
</dbReference>
<protein>
    <submittedName>
        <fullName evidence="1">Uncharacterized protein</fullName>
    </submittedName>
</protein>
<reference evidence="1" key="1">
    <citation type="submission" date="2018-02" db="EMBL/GenBank/DDBJ databases">
        <title>Rhizophora mucronata_Transcriptome.</title>
        <authorList>
            <person name="Meera S.P."/>
            <person name="Sreeshan A."/>
            <person name="Augustine A."/>
        </authorList>
    </citation>
    <scope>NUCLEOTIDE SEQUENCE</scope>
    <source>
        <tissue evidence="1">Leaf</tissue>
    </source>
</reference>
<sequence>MQFSNLHLMHAQQNRDTKLECYNKETIAKITQAELMH</sequence>
<accession>A0A2P2QWK5</accession>
<organism evidence="1">
    <name type="scientific">Rhizophora mucronata</name>
    <name type="common">Asiatic mangrove</name>
    <dbReference type="NCBI Taxonomy" id="61149"/>
    <lineage>
        <taxon>Eukaryota</taxon>
        <taxon>Viridiplantae</taxon>
        <taxon>Streptophyta</taxon>
        <taxon>Embryophyta</taxon>
        <taxon>Tracheophyta</taxon>
        <taxon>Spermatophyta</taxon>
        <taxon>Magnoliopsida</taxon>
        <taxon>eudicotyledons</taxon>
        <taxon>Gunneridae</taxon>
        <taxon>Pentapetalae</taxon>
        <taxon>rosids</taxon>
        <taxon>fabids</taxon>
        <taxon>Malpighiales</taxon>
        <taxon>Rhizophoraceae</taxon>
        <taxon>Rhizophora</taxon>
    </lineage>
</organism>